<evidence type="ECO:0000259" key="8">
    <source>
        <dbReference type="PROSITE" id="PS51294"/>
    </source>
</evidence>
<dbReference type="OrthoDB" id="2143914at2759"/>
<dbReference type="CDD" id="cd00167">
    <property type="entry name" value="SANT"/>
    <property type="match status" value="2"/>
</dbReference>
<dbReference type="Pfam" id="PF00249">
    <property type="entry name" value="Myb_DNA-binding"/>
    <property type="match status" value="2"/>
</dbReference>
<keyword evidence="4" id="KW-0238">DNA-binding</keyword>
<evidence type="ECO:0000256" key="5">
    <source>
        <dbReference type="ARBA" id="ARBA00023163"/>
    </source>
</evidence>
<keyword evidence="10" id="KW-1185">Reference proteome</keyword>
<dbReference type="PROSITE" id="PS50090">
    <property type="entry name" value="MYB_LIKE"/>
    <property type="match status" value="2"/>
</dbReference>
<dbReference type="EMBL" id="BKCP01004949">
    <property type="protein sequence ID" value="GER34749.1"/>
    <property type="molecule type" value="Genomic_DNA"/>
</dbReference>
<evidence type="ECO:0000256" key="6">
    <source>
        <dbReference type="ARBA" id="ARBA00023242"/>
    </source>
</evidence>
<dbReference type="InterPro" id="IPR017930">
    <property type="entry name" value="Myb_dom"/>
</dbReference>
<dbReference type="Gene3D" id="1.10.10.60">
    <property type="entry name" value="Homeodomain-like"/>
    <property type="match status" value="2"/>
</dbReference>
<dbReference type="SUPFAM" id="SSF46689">
    <property type="entry name" value="Homeodomain-like"/>
    <property type="match status" value="1"/>
</dbReference>
<feature type="domain" description="Myb-like" evidence="7">
    <location>
        <begin position="4"/>
        <end position="56"/>
    </location>
</feature>
<protein>
    <submittedName>
        <fullName evidence="9">Myb domain protein 5</fullName>
    </submittedName>
</protein>
<dbReference type="Proteomes" id="UP000325081">
    <property type="component" value="Unassembled WGS sequence"/>
</dbReference>
<keyword evidence="6" id="KW-0539">Nucleus</keyword>
<feature type="domain" description="HTH myb-type" evidence="8">
    <location>
        <begin position="57"/>
        <end position="111"/>
    </location>
</feature>
<comment type="caution">
    <text evidence="9">The sequence shown here is derived from an EMBL/GenBank/DDBJ whole genome shotgun (WGS) entry which is preliminary data.</text>
</comment>
<keyword evidence="3" id="KW-0805">Transcription regulation</keyword>
<evidence type="ECO:0000256" key="1">
    <source>
        <dbReference type="ARBA" id="ARBA00004123"/>
    </source>
</evidence>
<proteinExistence type="predicted"/>
<evidence type="ECO:0000313" key="9">
    <source>
        <dbReference type="EMBL" id="GER34749.1"/>
    </source>
</evidence>
<dbReference type="SMART" id="SM00717">
    <property type="entry name" value="SANT"/>
    <property type="match status" value="2"/>
</dbReference>
<dbReference type="InterPro" id="IPR001005">
    <property type="entry name" value="SANT/Myb"/>
</dbReference>
<reference evidence="10" key="1">
    <citation type="journal article" date="2019" name="Curr. Biol.">
        <title>Genome Sequence of Striga asiatica Provides Insight into the Evolution of Plant Parasitism.</title>
        <authorList>
            <person name="Yoshida S."/>
            <person name="Kim S."/>
            <person name="Wafula E.K."/>
            <person name="Tanskanen J."/>
            <person name="Kim Y.M."/>
            <person name="Honaas L."/>
            <person name="Yang Z."/>
            <person name="Spallek T."/>
            <person name="Conn C.E."/>
            <person name="Ichihashi Y."/>
            <person name="Cheong K."/>
            <person name="Cui S."/>
            <person name="Der J.P."/>
            <person name="Gundlach H."/>
            <person name="Jiao Y."/>
            <person name="Hori C."/>
            <person name="Ishida J.K."/>
            <person name="Kasahara H."/>
            <person name="Kiba T."/>
            <person name="Kim M.S."/>
            <person name="Koo N."/>
            <person name="Laohavisit A."/>
            <person name="Lee Y.H."/>
            <person name="Lumba S."/>
            <person name="McCourt P."/>
            <person name="Mortimer J.C."/>
            <person name="Mutuku J.M."/>
            <person name="Nomura T."/>
            <person name="Sasaki-Sekimoto Y."/>
            <person name="Seto Y."/>
            <person name="Wang Y."/>
            <person name="Wakatake T."/>
            <person name="Sakakibara H."/>
            <person name="Demura T."/>
            <person name="Yamaguchi S."/>
            <person name="Yoneyama K."/>
            <person name="Manabe R.I."/>
            <person name="Nelson D.C."/>
            <person name="Schulman A.H."/>
            <person name="Timko M.P."/>
            <person name="dePamphilis C.W."/>
            <person name="Choi D."/>
            <person name="Shirasu K."/>
        </authorList>
    </citation>
    <scope>NUCLEOTIDE SEQUENCE [LARGE SCALE GENOMIC DNA]</scope>
    <source>
        <strain evidence="10">cv. UVA1</strain>
    </source>
</reference>
<dbReference type="InterPro" id="IPR015495">
    <property type="entry name" value="Myb_TF_plants"/>
</dbReference>
<evidence type="ECO:0000256" key="4">
    <source>
        <dbReference type="ARBA" id="ARBA00023125"/>
    </source>
</evidence>
<dbReference type="AlphaFoldDB" id="A0A5A7PPR8"/>
<dbReference type="PROSITE" id="PS51294">
    <property type="entry name" value="HTH_MYB"/>
    <property type="match status" value="2"/>
</dbReference>
<name>A0A5A7PPR8_STRAF</name>
<evidence type="ECO:0000256" key="2">
    <source>
        <dbReference type="ARBA" id="ARBA00022737"/>
    </source>
</evidence>
<accession>A0A5A7PPR8</accession>
<gene>
    <name evidence="9" type="ORF">STAS_11004</name>
</gene>
<dbReference type="PANTHER" id="PTHR47999">
    <property type="entry name" value="TRANSCRIPTION FACTOR MYB8-RELATED-RELATED"/>
    <property type="match status" value="1"/>
</dbReference>
<keyword evidence="5" id="KW-0804">Transcription</keyword>
<evidence type="ECO:0000256" key="3">
    <source>
        <dbReference type="ARBA" id="ARBA00023015"/>
    </source>
</evidence>
<sequence length="188" mass="21428">MADANGVNKGAWTADEDRILTHFVEKHGPRRWKSLAILSGLNRCGKSCRLRWLNYLRPDIKRGNISDAEEDLIIRLHRLLGNRWSLIAGRLPGRTDNEIKNYWNAHLRKKAKSLSMDKLSVTSALDQEMLQNNLDDDDDDDGDDEEFSSSRLVELSSDIGDGQSFDCTTTGGSYRLDWVKSFLELEEN</sequence>
<comment type="subcellular location">
    <subcellularLocation>
        <location evidence="1">Nucleus</location>
    </subcellularLocation>
</comment>
<keyword evidence="2" id="KW-0677">Repeat</keyword>
<dbReference type="PANTHER" id="PTHR47999:SF96">
    <property type="entry name" value="TRANSCRIPTION REPRESSOR MYB6-LIKE"/>
    <property type="match status" value="1"/>
</dbReference>
<dbReference type="GO" id="GO:0003677">
    <property type="term" value="F:DNA binding"/>
    <property type="evidence" value="ECO:0007669"/>
    <property type="project" value="UniProtKB-KW"/>
</dbReference>
<dbReference type="InterPro" id="IPR009057">
    <property type="entry name" value="Homeodomain-like_sf"/>
</dbReference>
<dbReference type="GO" id="GO:0005634">
    <property type="term" value="C:nucleus"/>
    <property type="evidence" value="ECO:0007669"/>
    <property type="project" value="UniProtKB-SubCell"/>
</dbReference>
<feature type="domain" description="HTH myb-type" evidence="8">
    <location>
        <begin position="4"/>
        <end position="56"/>
    </location>
</feature>
<dbReference type="FunFam" id="1.10.10.60:FF:000011">
    <property type="entry name" value="Myb transcription factor"/>
    <property type="match status" value="1"/>
</dbReference>
<evidence type="ECO:0000259" key="7">
    <source>
        <dbReference type="PROSITE" id="PS50090"/>
    </source>
</evidence>
<organism evidence="9 10">
    <name type="scientific">Striga asiatica</name>
    <name type="common">Asiatic witchweed</name>
    <name type="synonym">Buchnera asiatica</name>
    <dbReference type="NCBI Taxonomy" id="4170"/>
    <lineage>
        <taxon>Eukaryota</taxon>
        <taxon>Viridiplantae</taxon>
        <taxon>Streptophyta</taxon>
        <taxon>Embryophyta</taxon>
        <taxon>Tracheophyta</taxon>
        <taxon>Spermatophyta</taxon>
        <taxon>Magnoliopsida</taxon>
        <taxon>eudicotyledons</taxon>
        <taxon>Gunneridae</taxon>
        <taxon>Pentapetalae</taxon>
        <taxon>asterids</taxon>
        <taxon>lamiids</taxon>
        <taxon>Lamiales</taxon>
        <taxon>Orobanchaceae</taxon>
        <taxon>Buchnereae</taxon>
        <taxon>Striga</taxon>
    </lineage>
</organism>
<evidence type="ECO:0000313" key="10">
    <source>
        <dbReference type="Proteomes" id="UP000325081"/>
    </source>
</evidence>
<feature type="domain" description="Myb-like" evidence="7">
    <location>
        <begin position="57"/>
        <end position="107"/>
    </location>
</feature>